<reference evidence="1 2" key="1">
    <citation type="journal article" date="2019" name="Int. J. Syst. Evol. Microbiol.">
        <title>The Global Catalogue of Microorganisms (GCM) 10K type strain sequencing project: providing services to taxonomists for standard genome sequencing and annotation.</title>
        <authorList>
            <consortium name="The Broad Institute Genomics Platform"/>
            <consortium name="The Broad Institute Genome Sequencing Center for Infectious Disease"/>
            <person name="Wu L."/>
            <person name="Ma J."/>
        </authorList>
    </citation>
    <scope>NUCLEOTIDE SEQUENCE [LARGE SCALE GENOMIC DNA]</scope>
    <source>
        <strain evidence="1 2">JCM 7356</strain>
    </source>
</reference>
<name>A0ABN3EL77_9ACTN</name>
<proteinExistence type="predicted"/>
<keyword evidence="2" id="KW-1185">Reference proteome</keyword>
<evidence type="ECO:0000313" key="2">
    <source>
        <dbReference type="Proteomes" id="UP001500305"/>
    </source>
</evidence>
<gene>
    <name evidence="1" type="ORF">GCM10010430_52990</name>
</gene>
<evidence type="ECO:0000313" key="1">
    <source>
        <dbReference type="EMBL" id="GAA2262003.1"/>
    </source>
</evidence>
<organism evidence="1 2">
    <name type="scientific">Kitasatospora cystarginea</name>
    <dbReference type="NCBI Taxonomy" id="58350"/>
    <lineage>
        <taxon>Bacteria</taxon>
        <taxon>Bacillati</taxon>
        <taxon>Actinomycetota</taxon>
        <taxon>Actinomycetes</taxon>
        <taxon>Kitasatosporales</taxon>
        <taxon>Streptomycetaceae</taxon>
        <taxon>Kitasatospora</taxon>
    </lineage>
</organism>
<protein>
    <submittedName>
        <fullName evidence="1">Uncharacterized protein</fullName>
    </submittedName>
</protein>
<sequence length="84" mass="9621">MDKKWALTWGNVVIHGIHKPYYYHYTYRPLASINSGVGQNLWTVRTRHLFGLASARLPSLSVEYVRLFLGNWKPEGSGSAARCR</sequence>
<dbReference type="Proteomes" id="UP001500305">
    <property type="component" value="Unassembled WGS sequence"/>
</dbReference>
<dbReference type="EMBL" id="BAAATR010000027">
    <property type="protein sequence ID" value="GAA2262003.1"/>
    <property type="molecule type" value="Genomic_DNA"/>
</dbReference>
<comment type="caution">
    <text evidence="1">The sequence shown here is derived from an EMBL/GenBank/DDBJ whole genome shotgun (WGS) entry which is preliminary data.</text>
</comment>
<accession>A0ABN3EL77</accession>